<name>A0ABT7EXS4_9RHOB</name>
<dbReference type="InterPro" id="IPR012094">
    <property type="entry name" value="tRNA_Ile_lys_synt"/>
</dbReference>
<dbReference type="RefSeq" id="WP_284479965.1">
    <property type="nucleotide sequence ID" value="NZ_JASNJD010000003.1"/>
</dbReference>
<evidence type="ECO:0000313" key="9">
    <source>
        <dbReference type="Proteomes" id="UP001243757"/>
    </source>
</evidence>
<comment type="caution">
    <text evidence="8">The sequence shown here is derived from an EMBL/GenBank/DDBJ whole genome shotgun (WGS) entry which is preliminary data.</text>
</comment>
<evidence type="ECO:0000259" key="7">
    <source>
        <dbReference type="Pfam" id="PF01171"/>
    </source>
</evidence>
<feature type="binding site" evidence="6">
    <location>
        <begin position="30"/>
        <end position="35"/>
    </location>
    <ligand>
        <name>ATP</name>
        <dbReference type="ChEBI" id="CHEBI:30616"/>
    </ligand>
</feature>
<keyword evidence="1 6" id="KW-0436">Ligase</keyword>
<evidence type="ECO:0000256" key="1">
    <source>
        <dbReference type="ARBA" id="ARBA00022598"/>
    </source>
</evidence>
<keyword evidence="9" id="KW-1185">Reference proteome</keyword>
<keyword evidence="3 6" id="KW-0547">Nucleotide-binding</keyword>
<comment type="subcellular location">
    <subcellularLocation>
        <location evidence="6">Cytoplasm</location>
    </subcellularLocation>
</comment>
<protein>
    <recommendedName>
        <fullName evidence="6">tRNA(Ile)-lysidine synthase</fullName>
        <ecNumber evidence="6">6.3.4.19</ecNumber>
    </recommendedName>
    <alternativeName>
        <fullName evidence="6">tRNA(Ile)-2-lysyl-cytidine synthase</fullName>
    </alternativeName>
    <alternativeName>
        <fullName evidence="6">tRNA(Ile)-lysidine synthetase</fullName>
    </alternativeName>
</protein>
<comment type="domain">
    <text evidence="6">The N-terminal region contains the highly conserved SGGXDS motif, predicted to be a P-loop motif involved in ATP binding.</text>
</comment>
<dbReference type="Gene3D" id="3.40.50.620">
    <property type="entry name" value="HUPs"/>
    <property type="match status" value="1"/>
</dbReference>
<evidence type="ECO:0000256" key="5">
    <source>
        <dbReference type="ARBA" id="ARBA00048539"/>
    </source>
</evidence>
<organism evidence="8 9">
    <name type="scientific">Pseudodonghicola flavimaris</name>
    <dbReference type="NCBI Taxonomy" id="3050036"/>
    <lineage>
        <taxon>Bacteria</taxon>
        <taxon>Pseudomonadati</taxon>
        <taxon>Pseudomonadota</taxon>
        <taxon>Alphaproteobacteria</taxon>
        <taxon>Rhodobacterales</taxon>
        <taxon>Paracoccaceae</taxon>
        <taxon>Pseudodonghicola</taxon>
    </lineage>
</organism>
<accession>A0ABT7EXS4</accession>
<keyword evidence="4 6" id="KW-0067">ATP-binding</keyword>
<evidence type="ECO:0000256" key="6">
    <source>
        <dbReference type="HAMAP-Rule" id="MF_01161"/>
    </source>
</evidence>
<proteinExistence type="inferred from homology"/>
<dbReference type="InterPro" id="IPR011063">
    <property type="entry name" value="TilS/TtcA_N"/>
</dbReference>
<dbReference type="HAMAP" id="MF_01161">
    <property type="entry name" value="tRNA_Ile_lys_synt"/>
    <property type="match status" value="1"/>
</dbReference>
<evidence type="ECO:0000256" key="2">
    <source>
        <dbReference type="ARBA" id="ARBA00022694"/>
    </source>
</evidence>
<comment type="similarity">
    <text evidence="6">Belongs to the tRNA(Ile)-lysidine synthase family.</text>
</comment>
<dbReference type="InterPro" id="IPR012795">
    <property type="entry name" value="tRNA_Ile_lys_synt_N"/>
</dbReference>
<dbReference type="NCBIfam" id="TIGR02432">
    <property type="entry name" value="lysidine_TilS_N"/>
    <property type="match status" value="1"/>
</dbReference>
<keyword evidence="6" id="KW-0963">Cytoplasm</keyword>
<gene>
    <name evidence="6 8" type="primary">tilS</name>
    <name evidence="8" type="ORF">QO033_05630</name>
</gene>
<comment type="function">
    <text evidence="6">Ligates lysine onto the cytidine present at position 34 of the AUA codon-specific tRNA(Ile) that contains the anticodon CAU, in an ATP-dependent manner. Cytidine is converted to lysidine, thus changing the amino acid specificity of the tRNA from methionine to isoleucine.</text>
</comment>
<dbReference type="EMBL" id="JASNJD010000003">
    <property type="protein sequence ID" value="MDK3017146.1"/>
    <property type="molecule type" value="Genomic_DNA"/>
</dbReference>
<dbReference type="PANTHER" id="PTHR43033">
    <property type="entry name" value="TRNA(ILE)-LYSIDINE SYNTHASE-RELATED"/>
    <property type="match status" value="1"/>
</dbReference>
<comment type="catalytic activity">
    <reaction evidence="5 6">
        <text>cytidine(34) in tRNA(Ile2) + L-lysine + ATP = lysidine(34) in tRNA(Ile2) + AMP + diphosphate + H(+)</text>
        <dbReference type="Rhea" id="RHEA:43744"/>
        <dbReference type="Rhea" id="RHEA-COMP:10625"/>
        <dbReference type="Rhea" id="RHEA-COMP:10670"/>
        <dbReference type="ChEBI" id="CHEBI:15378"/>
        <dbReference type="ChEBI" id="CHEBI:30616"/>
        <dbReference type="ChEBI" id="CHEBI:32551"/>
        <dbReference type="ChEBI" id="CHEBI:33019"/>
        <dbReference type="ChEBI" id="CHEBI:82748"/>
        <dbReference type="ChEBI" id="CHEBI:83665"/>
        <dbReference type="ChEBI" id="CHEBI:456215"/>
        <dbReference type="EC" id="6.3.4.19"/>
    </reaction>
</comment>
<dbReference type="GO" id="GO:0032267">
    <property type="term" value="F:tRNA(Ile)-lysidine synthase activity"/>
    <property type="evidence" value="ECO:0007669"/>
    <property type="project" value="UniProtKB-EC"/>
</dbReference>
<evidence type="ECO:0000256" key="4">
    <source>
        <dbReference type="ARBA" id="ARBA00022840"/>
    </source>
</evidence>
<reference evidence="8 9" key="1">
    <citation type="submission" date="2023-05" db="EMBL/GenBank/DDBJ databases">
        <title>Pseudodonghicola sp. nov.</title>
        <authorList>
            <person name="Huang J."/>
        </authorList>
    </citation>
    <scope>NUCLEOTIDE SEQUENCE [LARGE SCALE GENOMIC DNA]</scope>
    <source>
        <strain evidence="8 9">IC7</strain>
    </source>
</reference>
<dbReference type="InterPro" id="IPR014729">
    <property type="entry name" value="Rossmann-like_a/b/a_fold"/>
</dbReference>
<dbReference type="Proteomes" id="UP001243757">
    <property type="component" value="Unassembled WGS sequence"/>
</dbReference>
<feature type="domain" description="tRNA(Ile)-lysidine/2-thiocytidine synthase N-terminal" evidence="7">
    <location>
        <begin position="25"/>
        <end position="203"/>
    </location>
</feature>
<dbReference type="PANTHER" id="PTHR43033:SF1">
    <property type="entry name" value="TRNA(ILE)-LYSIDINE SYNTHASE-RELATED"/>
    <property type="match status" value="1"/>
</dbReference>
<keyword evidence="2 6" id="KW-0819">tRNA processing</keyword>
<evidence type="ECO:0000256" key="3">
    <source>
        <dbReference type="ARBA" id="ARBA00022741"/>
    </source>
</evidence>
<dbReference type="Pfam" id="PF01171">
    <property type="entry name" value="ATP_bind_3"/>
    <property type="match status" value="1"/>
</dbReference>
<dbReference type="CDD" id="cd01992">
    <property type="entry name" value="TilS_N"/>
    <property type="match status" value="1"/>
</dbReference>
<dbReference type="SUPFAM" id="SSF52402">
    <property type="entry name" value="Adenine nucleotide alpha hydrolases-like"/>
    <property type="match status" value="1"/>
</dbReference>
<sequence>MTSPLDAELITRVQRALGPALPGRIAVALSGGGDSVALLHLMLRALHGTGVQLVSATVDHGLRPEAAAEAARAGRLSQRLGVPHSVLRWHGWDRSGNLQDRARQARYRLLEDWARVEGVGMLVLGHTADDQAETLLMRLARASGPAGLSGMRPTRLQGGLILARPLLEIGRGALRDYLDRQRLTWEEDPSNLDDRFARVRARQALAGLDRLGITPEALSDVARNMARADEALGWAAFQAAGELSRIIEGCVVFEARAFTLLPQEIARRLLAGAIGWIGGLPYPPRRASLERLLRDLRRGGAGTLGGCRIFPRGRGDDTRLWVSREFSAIKDLQAPPGGLWDRRWRLEGPPPPPRARLAALGPQGRLQCPDRADSGLPAAVLEACPALWLGEEVIAAPAAGRPEGWQLRLEGGDTGFRAGLLTH</sequence>
<dbReference type="EC" id="6.3.4.19" evidence="6"/>
<evidence type="ECO:0000313" key="8">
    <source>
        <dbReference type="EMBL" id="MDK3017146.1"/>
    </source>
</evidence>